<sequence>MMFNKFIAGITIMLCSSLVFGEYHITTQYDIYSPPANLDLSQMKVGDEILVGQYDIGLYIAADEPVGPYGNIGCYKSDLSYTGTGIDSGNNDFEFVLKALSSDGSTVLVENVNCNNGKLFQEPYSSDTDHNRYWKSQLWIKRIGSTGDTTSYLTYPKVYYCFYNNGESGCQGSQVVANPWSPDKSQVIITPPQTCEPELYWNGQIDPNTIRLDNLKGAIALNNEAEDRNRQYFGIRPKSGISDCNSKVGVTMTMNATQVSQGPAIYAGNDTYAFVVRDITNNQYVISGSPILHEGTSVEYYVNYFRTNNSVYHGELSSSVTFEVIYN</sequence>
<dbReference type="Proteomes" id="UP000636949">
    <property type="component" value="Unassembled WGS sequence"/>
</dbReference>
<dbReference type="AlphaFoldDB" id="A0A8J2Z5U0"/>
<evidence type="ECO:0000256" key="1">
    <source>
        <dbReference type="SAM" id="SignalP"/>
    </source>
</evidence>
<name>A0A8J2Z5U0_9GAMM</name>
<keyword evidence="1" id="KW-0732">Signal</keyword>
<reference evidence="2" key="2">
    <citation type="submission" date="2020-09" db="EMBL/GenBank/DDBJ databases">
        <authorList>
            <person name="Sun Q."/>
            <person name="Zhou Y."/>
        </authorList>
    </citation>
    <scope>NUCLEOTIDE SEQUENCE</scope>
    <source>
        <strain evidence="2">CGMCC 1.15758</strain>
    </source>
</reference>
<evidence type="ECO:0000313" key="3">
    <source>
        <dbReference type="Proteomes" id="UP000636949"/>
    </source>
</evidence>
<protein>
    <recommendedName>
        <fullName evidence="4">Fimbrial protein</fullName>
    </recommendedName>
</protein>
<dbReference type="EMBL" id="BMJS01000028">
    <property type="protein sequence ID" value="GGG03607.1"/>
    <property type="molecule type" value="Genomic_DNA"/>
</dbReference>
<accession>A0A8J2Z5U0</accession>
<feature type="chain" id="PRO_5035172583" description="Fimbrial protein" evidence="1">
    <location>
        <begin position="22"/>
        <end position="327"/>
    </location>
</feature>
<dbReference type="InterPro" id="IPR008966">
    <property type="entry name" value="Adhesion_dom_sf"/>
</dbReference>
<organism evidence="2 3">
    <name type="scientific">Cysteiniphilum litorale</name>
    <dbReference type="NCBI Taxonomy" id="2056700"/>
    <lineage>
        <taxon>Bacteria</taxon>
        <taxon>Pseudomonadati</taxon>
        <taxon>Pseudomonadota</taxon>
        <taxon>Gammaproteobacteria</taxon>
        <taxon>Thiotrichales</taxon>
        <taxon>Fastidiosibacteraceae</taxon>
        <taxon>Cysteiniphilum</taxon>
    </lineage>
</organism>
<evidence type="ECO:0000313" key="2">
    <source>
        <dbReference type="EMBL" id="GGG03607.1"/>
    </source>
</evidence>
<dbReference type="SUPFAM" id="SSF49401">
    <property type="entry name" value="Bacterial adhesins"/>
    <property type="match status" value="1"/>
</dbReference>
<gene>
    <name evidence="2" type="ORF">GCM10010995_21300</name>
</gene>
<proteinExistence type="predicted"/>
<feature type="signal peptide" evidence="1">
    <location>
        <begin position="1"/>
        <end position="21"/>
    </location>
</feature>
<evidence type="ECO:0008006" key="4">
    <source>
        <dbReference type="Google" id="ProtNLM"/>
    </source>
</evidence>
<reference evidence="2" key="1">
    <citation type="journal article" date="2014" name="Int. J. Syst. Evol. Microbiol.">
        <title>Complete genome sequence of Corynebacterium casei LMG S-19264T (=DSM 44701T), isolated from a smear-ripened cheese.</title>
        <authorList>
            <consortium name="US DOE Joint Genome Institute (JGI-PGF)"/>
            <person name="Walter F."/>
            <person name="Albersmeier A."/>
            <person name="Kalinowski J."/>
            <person name="Ruckert C."/>
        </authorList>
    </citation>
    <scope>NUCLEOTIDE SEQUENCE</scope>
    <source>
        <strain evidence="2">CGMCC 1.15758</strain>
    </source>
</reference>
<comment type="caution">
    <text evidence="2">The sequence shown here is derived from an EMBL/GenBank/DDBJ whole genome shotgun (WGS) entry which is preliminary data.</text>
</comment>
<keyword evidence="3" id="KW-1185">Reference proteome</keyword>